<feature type="binding site" evidence="4">
    <location>
        <begin position="162"/>
        <end position="170"/>
    </location>
    <ligand>
        <name>ATP</name>
        <dbReference type="ChEBI" id="CHEBI:30616"/>
    </ligand>
</feature>
<evidence type="ECO:0000256" key="5">
    <source>
        <dbReference type="RuleBase" id="RU361279"/>
    </source>
</evidence>
<dbReference type="PIRSF" id="PIRSF006806">
    <property type="entry name" value="FTHF_cligase"/>
    <property type="match status" value="1"/>
</dbReference>
<reference evidence="6 7" key="1">
    <citation type="submission" date="2018-08" db="EMBL/GenBank/DDBJ databases">
        <title>A genome reference for cultivated species of the human gut microbiota.</title>
        <authorList>
            <person name="Zou Y."/>
            <person name="Xue W."/>
            <person name="Luo G."/>
        </authorList>
    </citation>
    <scope>NUCLEOTIDE SEQUENCE [LARGE SCALE GENOMIC DNA]</scope>
    <source>
        <strain evidence="6 7">TM07-19</strain>
    </source>
</reference>
<dbReference type="Proteomes" id="UP000260655">
    <property type="component" value="Unassembled WGS sequence"/>
</dbReference>
<evidence type="ECO:0000256" key="3">
    <source>
        <dbReference type="ARBA" id="ARBA00022840"/>
    </source>
</evidence>
<comment type="catalytic activity">
    <reaction evidence="5">
        <text>(6S)-5-formyl-5,6,7,8-tetrahydrofolate + ATP = (6R)-5,10-methenyltetrahydrofolate + ADP + phosphate</text>
        <dbReference type="Rhea" id="RHEA:10488"/>
        <dbReference type="ChEBI" id="CHEBI:30616"/>
        <dbReference type="ChEBI" id="CHEBI:43474"/>
        <dbReference type="ChEBI" id="CHEBI:57455"/>
        <dbReference type="ChEBI" id="CHEBI:57457"/>
        <dbReference type="ChEBI" id="CHEBI:456216"/>
        <dbReference type="EC" id="6.3.3.2"/>
    </reaction>
</comment>
<evidence type="ECO:0000256" key="2">
    <source>
        <dbReference type="ARBA" id="ARBA00022741"/>
    </source>
</evidence>
<evidence type="ECO:0000256" key="1">
    <source>
        <dbReference type="ARBA" id="ARBA00010638"/>
    </source>
</evidence>
<dbReference type="NCBIfam" id="TIGR02727">
    <property type="entry name" value="MTHFS_bact"/>
    <property type="match status" value="1"/>
</dbReference>
<dbReference type="Pfam" id="PF01812">
    <property type="entry name" value="5-FTHF_cyc-lig"/>
    <property type="match status" value="1"/>
</dbReference>
<keyword evidence="5" id="KW-0460">Magnesium</keyword>
<sequence>MHSKEIFVDSLITFQSRRRMDPLQIWVRNMDRKKEIRAKILKMRQALPKEEVREKSLRIMRRIEETETFKNADNLLAYIDFRGEVATGTLIEKAWELGKKVYVPRVAGKEMEFYRIHSFEDLEKGAYGILEPKKECPVYEAGEGQTTLAILPGSVFDEKKNRVGYGGGFYDRYFEKRKDICRIAAAYEMQIVEEIETEEFDLPADYVTTEERFW</sequence>
<feature type="binding site" evidence="4">
    <location>
        <position position="79"/>
    </location>
    <ligand>
        <name>substrate</name>
    </ligand>
</feature>
<evidence type="ECO:0000256" key="4">
    <source>
        <dbReference type="PIRSR" id="PIRSR006806-1"/>
    </source>
</evidence>
<comment type="caution">
    <text evidence="6">The sequence shown here is derived from an EMBL/GenBank/DDBJ whole genome shotgun (WGS) entry which is preliminary data.</text>
</comment>
<dbReference type="GO" id="GO:0005524">
    <property type="term" value="F:ATP binding"/>
    <property type="evidence" value="ECO:0007669"/>
    <property type="project" value="UniProtKB-KW"/>
</dbReference>
<keyword evidence="5" id="KW-0479">Metal-binding</keyword>
<proteinExistence type="inferred from homology"/>
<keyword evidence="3 4" id="KW-0067">ATP-binding</keyword>
<feature type="binding site" evidence="4">
    <location>
        <begin position="33"/>
        <end position="37"/>
    </location>
    <ligand>
        <name>ATP</name>
        <dbReference type="ChEBI" id="CHEBI:30616"/>
    </ligand>
</feature>
<dbReference type="GO" id="GO:0030272">
    <property type="term" value="F:5-formyltetrahydrofolate cyclo-ligase activity"/>
    <property type="evidence" value="ECO:0007669"/>
    <property type="project" value="UniProtKB-EC"/>
</dbReference>
<dbReference type="AlphaFoldDB" id="A0A3E4GMX9"/>
<feature type="binding site" evidence="4">
    <location>
        <position position="84"/>
    </location>
    <ligand>
        <name>substrate</name>
    </ligand>
</feature>
<dbReference type="PANTHER" id="PTHR23407:SF1">
    <property type="entry name" value="5-FORMYLTETRAHYDROFOLATE CYCLO-LIGASE"/>
    <property type="match status" value="1"/>
</dbReference>
<protein>
    <recommendedName>
        <fullName evidence="5">5-formyltetrahydrofolate cyclo-ligase</fullName>
        <ecNumber evidence="5">6.3.3.2</ecNumber>
    </recommendedName>
</protein>
<dbReference type="GO" id="GO:0046872">
    <property type="term" value="F:metal ion binding"/>
    <property type="evidence" value="ECO:0007669"/>
    <property type="project" value="UniProtKB-KW"/>
</dbReference>
<dbReference type="Gene3D" id="3.40.50.10420">
    <property type="entry name" value="NagB/RpiA/CoA transferase-like"/>
    <property type="match status" value="1"/>
</dbReference>
<accession>A0A3E4GMX9</accession>
<dbReference type="GO" id="GO:0035999">
    <property type="term" value="P:tetrahydrofolate interconversion"/>
    <property type="evidence" value="ECO:0007669"/>
    <property type="project" value="TreeGrafter"/>
</dbReference>
<dbReference type="SUPFAM" id="SSF100950">
    <property type="entry name" value="NagB/RpiA/CoA transferase-like"/>
    <property type="match status" value="1"/>
</dbReference>
<dbReference type="InterPro" id="IPR037171">
    <property type="entry name" value="NagB/RpiA_transferase-like"/>
</dbReference>
<gene>
    <name evidence="6" type="ORF">DXD67_12565</name>
</gene>
<keyword evidence="2 4" id="KW-0547">Nucleotide-binding</keyword>
<dbReference type="PANTHER" id="PTHR23407">
    <property type="entry name" value="ATPASE INHIBITOR/5-FORMYLTETRAHYDROFOLATE CYCLO-LIGASE"/>
    <property type="match status" value="1"/>
</dbReference>
<dbReference type="InterPro" id="IPR024185">
    <property type="entry name" value="FTHF_cligase-like_sf"/>
</dbReference>
<comment type="similarity">
    <text evidence="1 5">Belongs to the 5-formyltetrahydrofolate cyclo-ligase family.</text>
</comment>
<name>A0A3E4GMX9_9FIRM</name>
<comment type="cofactor">
    <cofactor evidence="5">
        <name>Mg(2+)</name>
        <dbReference type="ChEBI" id="CHEBI:18420"/>
    </cofactor>
</comment>
<dbReference type="InterPro" id="IPR002698">
    <property type="entry name" value="FTHF_cligase"/>
</dbReference>
<evidence type="ECO:0000313" key="6">
    <source>
        <dbReference type="EMBL" id="RGJ21678.1"/>
    </source>
</evidence>
<dbReference type="GO" id="GO:0009396">
    <property type="term" value="P:folic acid-containing compound biosynthetic process"/>
    <property type="evidence" value="ECO:0007669"/>
    <property type="project" value="TreeGrafter"/>
</dbReference>
<keyword evidence="6" id="KW-0436">Ligase</keyword>
<dbReference type="EC" id="6.3.3.2" evidence="5"/>
<dbReference type="EMBL" id="QSOV01000015">
    <property type="protein sequence ID" value="RGJ21678.1"/>
    <property type="molecule type" value="Genomic_DNA"/>
</dbReference>
<organism evidence="6 7">
    <name type="scientific">Coprococcus comes</name>
    <dbReference type="NCBI Taxonomy" id="410072"/>
    <lineage>
        <taxon>Bacteria</taxon>
        <taxon>Bacillati</taxon>
        <taxon>Bacillota</taxon>
        <taxon>Clostridia</taxon>
        <taxon>Lachnospirales</taxon>
        <taxon>Lachnospiraceae</taxon>
        <taxon>Coprococcus</taxon>
    </lineage>
</organism>
<evidence type="ECO:0000313" key="7">
    <source>
        <dbReference type="Proteomes" id="UP000260655"/>
    </source>
</evidence>